<dbReference type="InterPro" id="IPR050272">
    <property type="entry name" value="Isochorismatase-like_hydrls"/>
</dbReference>
<proteinExistence type="predicted"/>
<dbReference type="Proteomes" id="UP000069443">
    <property type="component" value="Unassembled WGS sequence"/>
</dbReference>
<name>A0A100W921_MYCCR</name>
<dbReference type="Pfam" id="PF00857">
    <property type="entry name" value="Isochorismatase"/>
    <property type="match status" value="1"/>
</dbReference>
<dbReference type="STRING" id="228230.RMCC_0740"/>
<feature type="compositionally biased region" description="Low complexity" evidence="2">
    <location>
        <begin position="200"/>
        <end position="214"/>
    </location>
</feature>
<dbReference type="Gene3D" id="3.40.50.850">
    <property type="entry name" value="Isochorismatase-like"/>
    <property type="match status" value="1"/>
</dbReference>
<dbReference type="SUPFAM" id="SSF52499">
    <property type="entry name" value="Isochorismatase-like hydrolases"/>
    <property type="match status" value="1"/>
</dbReference>
<dbReference type="RefSeq" id="WP_131805206.1">
    <property type="nucleotide sequence ID" value="NZ_BCSY01000028.1"/>
</dbReference>
<gene>
    <name evidence="4" type="ORF">RMCC_0740</name>
</gene>
<dbReference type="EMBL" id="BCSY01000028">
    <property type="protein sequence ID" value="GAS93774.1"/>
    <property type="molecule type" value="Genomic_DNA"/>
</dbReference>
<keyword evidence="5" id="KW-1185">Reference proteome</keyword>
<feature type="domain" description="Isochorismatase-like" evidence="3">
    <location>
        <begin position="12"/>
        <end position="189"/>
    </location>
</feature>
<evidence type="ECO:0000259" key="3">
    <source>
        <dbReference type="Pfam" id="PF00857"/>
    </source>
</evidence>
<evidence type="ECO:0000256" key="1">
    <source>
        <dbReference type="ARBA" id="ARBA00022801"/>
    </source>
</evidence>
<dbReference type="PANTHER" id="PTHR43540">
    <property type="entry name" value="PEROXYUREIDOACRYLATE/UREIDOACRYLATE AMIDOHYDROLASE-RELATED"/>
    <property type="match status" value="1"/>
</dbReference>
<dbReference type="AlphaFoldDB" id="A0A100W921"/>
<sequence length="214" mass="22907">MPNPMDASPARTVLVVMDYQVGLVNRLPAAVLALQRVQVAVNDVRIMGGHVAWVRMGLDDRQFEAISPTSVMASIVTPERRNELHANSPATRIHGGLSPRSSDITVRKIRMGAFSTTDLHQQLTARGITTLVLAGISTSGVVLSTMREAIDLDYRVIVLGDGCADPDAAVHSFLTDVVFPRHAAVIDVAHLRDLMPPPDRGSGPAARGRADPAP</sequence>
<protein>
    <submittedName>
        <fullName evidence="4">Isochorismatase hydrolase</fullName>
    </submittedName>
</protein>
<dbReference type="CDD" id="cd00431">
    <property type="entry name" value="cysteine_hydrolases"/>
    <property type="match status" value="1"/>
</dbReference>
<accession>A0A100W921</accession>
<reference evidence="5" key="1">
    <citation type="journal article" date="2016" name="Genome Announc.">
        <title>Draft Genome Sequences of Five Rapidly Growing Mycobacterium Species, M. thermoresistibile, M. fortuitum subsp. acetamidolyticum, M. canariasense, M. brisbanense, and M. novocastrense.</title>
        <authorList>
            <person name="Katahira K."/>
            <person name="Ogura Y."/>
            <person name="Gotoh Y."/>
            <person name="Hayashi T."/>
        </authorList>
    </citation>
    <scope>NUCLEOTIDE SEQUENCE [LARGE SCALE GENOMIC DNA]</scope>
    <source>
        <strain evidence="5">JCM15298</strain>
    </source>
</reference>
<reference evidence="5" key="2">
    <citation type="submission" date="2016-02" db="EMBL/GenBank/DDBJ databases">
        <title>Draft genome sequence of five rapidly growing Mycobacterium species.</title>
        <authorList>
            <person name="Katahira K."/>
            <person name="Gotou Y."/>
            <person name="Iida K."/>
            <person name="Ogura Y."/>
            <person name="Hayashi T."/>
        </authorList>
    </citation>
    <scope>NUCLEOTIDE SEQUENCE [LARGE SCALE GENOMIC DNA]</scope>
    <source>
        <strain evidence="5">JCM15298</strain>
    </source>
</reference>
<comment type="caution">
    <text evidence="4">The sequence shown here is derived from an EMBL/GenBank/DDBJ whole genome shotgun (WGS) entry which is preliminary data.</text>
</comment>
<dbReference type="PANTHER" id="PTHR43540:SF7">
    <property type="entry name" value="ISOCHORISMATASE FAMILY PROTEIN YECD"/>
    <property type="match status" value="1"/>
</dbReference>
<organism evidence="4 5">
    <name type="scientific">Mycolicibacterium canariasense</name>
    <name type="common">Mycobacterium canariasense</name>
    <dbReference type="NCBI Taxonomy" id="228230"/>
    <lineage>
        <taxon>Bacteria</taxon>
        <taxon>Bacillati</taxon>
        <taxon>Actinomycetota</taxon>
        <taxon>Actinomycetes</taxon>
        <taxon>Mycobacteriales</taxon>
        <taxon>Mycobacteriaceae</taxon>
        <taxon>Mycolicibacterium</taxon>
    </lineage>
</organism>
<evidence type="ECO:0000313" key="5">
    <source>
        <dbReference type="Proteomes" id="UP000069443"/>
    </source>
</evidence>
<dbReference type="OrthoDB" id="9814140at2"/>
<dbReference type="InterPro" id="IPR036380">
    <property type="entry name" value="Isochorismatase-like_sf"/>
</dbReference>
<evidence type="ECO:0000256" key="2">
    <source>
        <dbReference type="SAM" id="MobiDB-lite"/>
    </source>
</evidence>
<dbReference type="GO" id="GO:0016787">
    <property type="term" value="F:hydrolase activity"/>
    <property type="evidence" value="ECO:0007669"/>
    <property type="project" value="UniProtKB-KW"/>
</dbReference>
<feature type="region of interest" description="Disordered" evidence="2">
    <location>
        <begin position="195"/>
        <end position="214"/>
    </location>
</feature>
<evidence type="ECO:0000313" key="4">
    <source>
        <dbReference type="EMBL" id="GAS93774.1"/>
    </source>
</evidence>
<dbReference type="InterPro" id="IPR000868">
    <property type="entry name" value="Isochorismatase-like_dom"/>
</dbReference>
<keyword evidence="1 4" id="KW-0378">Hydrolase</keyword>